<organism evidence="5 6">
    <name type="scientific">Sporolactobacillus shoreae</name>
    <dbReference type="NCBI Taxonomy" id="1465501"/>
    <lineage>
        <taxon>Bacteria</taxon>
        <taxon>Bacillati</taxon>
        <taxon>Bacillota</taxon>
        <taxon>Bacilli</taxon>
        <taxon>Bacillales</taxon>
        <taxon>Sporolactobacillaceae</taxon>
        <taxon>Sporolactobacillus</taxon>
    </lineage>
</organism>
<dbReference type="InterPro" id="IPR050491">
    <property type="entry name" value="AmpC-like"/>
</dbReference>
<accession>A0A4Z0GQX9</accession>
<dbReference type="InterPro" id="IPR012338">
    <property type="entry name" value="Beta-lactam/transpept-like"/>
</dbReference>
<keyword evidence="5" id="KW-0378">Hydrolase</keyword>
<comment type="subcellular location">
    <subcellularLocation>
        <location evidence="1">Membrane</location>
    </subcellularLocation>
</comment>
<dbReference type="InterPro" id="IPR001466">
    <property type="entry name" value="Beta-lactam-related"/>
</dbReference>
<gene>
    <name evidence="5" type="ORF">E4665_05835</name>
</gene>
<evidence type="ECO:0000256" key="3">
    <source>
        <dbReference type="SAM" id="Phobius"/>
    </source>
</evidence>
<evidence type="ECO:0000259" key="4">
    <source>
        <dbReference type="Pfam" id="PF00144"/>
    </source>
</evidence>
<dbReference type="EMBL" id="SRJD01000005">
    <property type="protein sequence ID" value="TGA98846.1"/>
    <property type="molecule type" value="Genomic_DNA"/>
</dbReference>
<dbReference type="Gene3D" id="3.40.710.10">
    <property type="entry name" value="DD-peptidase/beta-lactamase superfamily"/>
    <property type="match status" value="1"/>
</dbReference>
<keyword evidence="3" id="KW-1133">Transmembrane helix</keyword>
<dbReference type="PANTHER" id="PTHR46825">
    <property type="entry name" value="D-ALANYL-D-ALANINE-CARBOXYPEPTIDASE/ENDOPEPTIDASE AMPH"/>
    <property type="match status" value="1"/>
</dbReference>
<keyword evidence="3" id="KW-0812">Transmembrane</keyword>
<dbReference type="PANTHER" id="PTHR46825:SF11">
    <property type="entry name" value="PENICILLIN-BINDING PROTEIN 4"/>
    <property type="match status" value="1"/>
</dbReference>
<keyword evidence="2 3" id="KW-0472">Membrane</keyword>
<dbReference type="Proteomes" id="UP000298347">
    <property type="component" value="Unassembled WGS sequence"/>
</dbReference>
<feature type="transmembrane region" description="Helical" evidence="3">
    <location>
        <begin position="12"/>
        <end position="32"/>
    </location>
</feature>
<comment type="caution">
    <text evidence="5">The sequence shown here is derived from an EMBL/GenBank/DDBJ whole genome shotgun (WGS) entry which is preliminary data.</text>
</comment>
<evidence type="ECO:0000256" key="2">
    <source>
        <dbReference type="ARBA" id="ARBA00023136"/>
    </source>
</evidence>
<feature type="domain" description="Beta-lactamase-related" evidence="4">
    <location>
        <begin position="83"/>
        <end position="379"/>
    </location>
</feature>
<proteinExistence type="predicted"/>
<evidence type="ECO:0000256" key="1">
    <source>
        <dbReference type="ARBA" id="ARBA00004370"/>
    </source>
</evidence>
<evidence type="ECO:0000313" key="5">
    <source>
        <dbReference type="EMBL" id="TGA98846.1"/>
    </source>
</evidence>
<dbReference type="RefSeq" id="WP_135347866.1">
    <property type="nucleotide sequence ID" value="NZ_SRJD01000005.1"/>
</dbReference>
<dbReference type="OrthoDB" id="9803467at2"/>
<protein>
    <submittedName>
        <fullName evidence="5">Class A beta-lactamase-related serine hydrolase</fullName>
    </submittedName>
</protein>
<dbReference type="GO" id="GO:0016787">
    <property type="term" value="F:hydrolase activity"/>
    <property type="evidence" value="ECO:0007669"/>
    <property type="project" value="UniProtKB-KW"/>
</dbReference>
<dbReference type="SUPFAM" id="SSF56601">
    <property type="entry name" value="beta-lactamase/transpeptidase-like"/>
    <property type="match status" value="1"/>
</dbReference>
<dbReference type="GO" id="GO:0016020">
    <property type="term" value="C:membrane"/>
    <property type="evidence" value="ECO:0007669"/>
    <property type="project" value="UniProtKB-SubCell"/>
</dbReference>
<evidence type="ECO:0000313" key="6">
    <source>
        <dbReference type="Proteomes" id="UP000298347"/>
    </source>
</evidence>
<dbReference type="AlphaFoldDB" id="A0A4Z0GQX9"/>
<dbReference type="Pfam" id="PF00144">
    <property type="entry name" value="Beta-lactamase"/>
    <property type="match status" value="1"/>
</dbReference>
<reference evidence="5 6" key="1">
    <citation type="journal article" date="2015" name="Int. J. Syst. Evol. Microbiol.">
        <title>Sporolactobacillus shoreae sp. nov. and Sporolactobacillus spathodeae sp. nov., two spore-forming lactic acid bacteria isolated from tree barks in Thailand.</title>
        <authorList>
            <person name="Thamacharoensuk T."/>
            <person name="Kitahara M."/>
            <person name="Ohkuma M."/>
            <person name="Thongchul N."/>
            <person name="Tanasupawat S."/>
        </authorList>
    </citation>
    <scope>NUCLEOTIDE SEQUENCE [LARGE SCALE GENOMIC DNA]</scope>
    <source>
        <strain evidence="5 6">BK92</strain>
    </source>
</reference>
<keyword evidence="6" id="KW-1185">Reference proteome</keyword>
<sequence length="394" mass="44593">MKKRIHARKHRLVGVVVLILCFSVAALIFLKYSGNRNIAVPFHKNVNKTFVHPGTSLETKPLHAEDTSLTKSIARVRSAFNLYLDDVHFSGTAVLVSHGHVVLDKGYGYRNVRLHLPNKPSTEYYIGSITKSVTAVAFMQMRQQGLISFNTHVSQFYPDFPNGRSISMLDLLCHVSGLRGIPETSQYVTRDEQVQRIADWNLRLSYRPGSRWSYQDDNYTLVASILDKVSLKAYGETLHQFIQKNIFDKAHMTHAGFKNAMLQSSYRSFPYTGIISKPIPSFTQLFGCGDVYMSAWDLYLFDQALADGTLLSDASYHTIFQKHFNVSDYTLGWYLNRAGWGNRTYSSHGVLGGWNGSNAFSMDRQNFVVLLSNSSRTSGIFAHANYMTFDMLSK</sequence>
<name>A0A4Z0GQX9_9BACL</name>